<dbReference type="InterPro" id="IPR005561">
    <property type="entry name" value="ANTAR"/>
</dbReference>
<dbReference type="EMBL" id="HE804045">
    <property type="protein sequence ID" value="CCH32577.1"/>
    <property type="molecule type" value="Genomic_DNA"/>
</dbReference>
<dbReference type="InterPro" id="IPR012074">
    <property type="entry name" value="GAF_ANTAR"/>
</dbReference>
<dbReference type="GO" id="GO:0003723">
    <property type="term" value="F:RNA binding"/>
    <property type="evidence" value="ECO:0007669"/>
    <property type="project" value="InterPro"/>
</dbReference>
<dbReference type="Pfam" id="PF13185">
    <property type="entry name" value="GAF_2"/>
    <property type="match status" value="1"/>
</dbReference>
<dbReference type="SUPFAM" id="SSF55781">
    <property type="entry name" value="GAF domain-like"/>
    <property type="match status" value="1"/>
</dbReference>
<dbReference type="PIRSF" id="PIRSF036625">
    <property type="entry name" value="GAF_ANTAR"/>
    <property type="match status" value="1"/>
</dbReference>
<evidence type="ECO:0000259" key="1">
    <source>
        <dbReference type="PROSITE" id="PS50921"/>
    </source>
</evidence>
<dbReference type="Gene3D" id="3.30.450.40">
    <property type="match status" value="1"/>
</dbReference>
<dbReference type="STRING" id="1179773.BN6_53130"/>
<proteinExistence type="predicted"/>
<dbReference type="eggNOG" id="COG2203">
    <property type="taxonomic scope" value="Bacteria"/>
</dbReference>
<name>K0K4R5_SACES</name>
<dbReference type="Pfam" id="PF03861">
    <property type="entry name" value="ANTAR"/>
    <property type="match status" value="1"/>
</dbReference>
<dbReference type="BioCyc" id="SESP1179773:BN6_RS25670-MONOMER"/>
<keyword evidence="3" id="KW-1185">Reference proteome</keyword>
<dbReference type="HOGENOM" id="CLU_074354_3_0_11"/>
<dbReference type="Proteomes" id="UP000006281">
    <property type="component" value="Chromosome"/>
</dbReference>
<gene>
    <name evidence="2" type="ordered locus">BN6_53130</name>
</gene>
<dbReference type="SMART" id="SM01012">
    <property type="entry name" value="ANTAR"/>
    <property type="match status" value="1"/>
</dbReference>
<protein>
    <submittedName>
        <fullName evidence="2">Response regulator receiver and ANTAR domain-containing protein</fullName>
    </submittedName>
</protein>
<dbReference type="AlphaFoldDB" id="K0K4R5"/>
<organism evidence="2 3">
    <name type="scientific">Saccharothrix espanaensis (strain ATCC 51144 / DSM 44229 / JCM 9112 / NBRC 15066 / NRRL 15764)</name>
    <dbReference type="NCBI Taxonomy" id="1179773"/>
    <lineage>
        <taxon>Bacteria</taxon>
        <taxon>Bacillati</taxon>
        <taxon>Actinomycetota</taxon>
        <taxon>Actinomycetes</taxon>
        <taxon>Pseudonocardiales</taxon>
        <taxon>Pseudonocardiaceae</taxon>
        <taxon>Saccharothrix</taxon>
    </lineage>
</organism>
<dbReference type="PATRIC" id="fig|1179773.3.peg.5347"/>
<dbReference type="RefSeq" id="WP_015102689.1">
    <property type="nucleotide sequence ID" value="NC_019673.1"/>
</dbReference>
<dbReference type="KEGG" id="sesp:BN6_53130"/>
<dbReference type="InterPro" id="IPR003018">
    <property type="entry name" value="GAF"/>
</dbReference>
<dbReference type="PROSITE" id="PS50921">
    <property type="entry name" value="ANTAR"/>
    <property type="match status" value="1"/>
</dbReference>
<sequence length="251" mass="26839">MPAPEQIAAALSDITAKLVDGHDADTVLRMITAACTRLLDASATGVMLVDPRGGIRVVAASDERARFVELLQSQIEEGPCVDCIRDDVVVSAVDLARETDRWPEFTPAATAAGYRAVHAIPMRLDNRALGGLNVLFTGTAPWAQWQYDLARTLADLSVLGLSQEGDSRRADRLVEHTLTTMNDRVRLAHATGLVAGSLNLDPERASALIHQHAGAHRTPVRDITRALVDGSLDPAALAPPAEARQERPPAG</sequence>
<accession>K0K4R5</accession>
<feature type="domain" description="ANTAR" evidence="1">
    <location>
        <begin position="167"/>
        <end position="228"/>
    </location>
</feature>
<dbReference type="InterPro" id="IPR029016">
    <property type="entry name" value="GAF-like_dom_sf"/>
</dbReference>
<evidence type="ECO:0000313" key="2">
    <source>
        <dbReference type="EMBL" id="CCH32577.1"/>
    </source>
</evidence>
<evidence type="ECO:0000313" key="3">
    <source>
        <dbReference type="Proteomes" id="UP000006281"/>
    </source>
</evidence>
<reference evidence="2 3" key="1">
    <citation type="journal article" date="2012" name="BMC Genomics">
        <title>Complete genome sequence of Saccharothrix espanaensis DSM 44229T and comparison to the other completely sequenced Pseudonocardiaceae.</title>
        <authorList>
            <person name="Strobel T."/>
            <person name="Al-Dilaimi A."/>
            <person name="Blom J."/>
            <person name="Gessner A."/>
            <person name="Kalinowski J."/>
            <person name="Luzhetska M."/>
            <person name="Puhler A."/>
            <person name="Szczepanowski R."/>
            <person name="Bechthold A."/>
            <person name="Ruckert C."/>
        </authorList>
    </citation>
    <scope>NUCLEOTIDE SEQUENCE [LARGE SCALE GENOMIC DNA]</scope>
    <source>
        <strain evidence="3">ATCC 51144 / DSM 44229 / JCM 9112 / NBRC 15066 / NRRL 15764</strain>
    </source>
</reference>